<dbReference type="RefSeq" id="WP_038584160.1">
    <property type="nucleotide sequence ID" value="NZ_HG938353.1"/>
</dbReference>
<dbReference type="PATRIC" id="fig|1028800.3.peg.472"/>
<evidence type="ECO:0008006" key="3">
    <source>
        <dbReference type="Google" id="ProtNLM"/>
    </source>
</evidence>
<dbReference type="AlphaFoldDB" id="A0A068SNI4"/>
<keyword evidence="2" id="KW-1185">Reference proteome</keyword>
<organism evidence="1 2">
    <name type="scientific">Neorhizobium galegae bv. orientalis str. HAMBI 540</name>
    <dbReference type="NCBI Taxonomy" id="1028800"/>
    <lineage>
        <taxon>Bacteria</taxon>
        <taxon>Pseudomonadati</taxon>
        <taxon>Pseudomonadota</taxon>
        <taxon>Alphaproteobacteria</taxon>
        <taxon>Hyphomicrobiales</taxon>
        <taxon>Rhizobiaceae</taxon>
        <taxon>Rhizobium/Agrobacterium group</taxon>
        <taxon>Neorhizobium</taxon>
    </lineage>
</organism>
<reference evidence="2" key="1">
    <citation type="journal article" date="2014" name="BMC Genomics">
        <title>Genome sequencing of two Neorhizobium galegae strains reveals a noeT gene responsible for the unusual acetylation of the nodulation factors.</title>
        <authorList>
            <person name="Osterman J."/>
            <person name="Marsh J."/>
            <person name="Laine P.K."/>
            <person name="Zeng Z."/>
            <person name="Alatalo E."/>
            <person name="Sullivan J.T."/>
            <person name="Young J.P."/>
            <person name="Thomas-Oates J."/>
            <person name="Paulin L."/>
            <person name="Lindstrom K."/>
        </authorList>
    </citation>
    <scope>NUCLEOTIDE SEQUENCE [LARGE SCALE GENOMIC DNA]</scope>
    <source>
        <strain evidence="2">HAMBI 540</strain>
    </source>
</reference>
<name>A0A068SNI4_NEOGA</name>
<proteinExistence type="predicted"/>
<dbReference type="Proteomes" id="UP000028181">
    <property type="component" value="Chromosome I"/>
</dbReference>
<gene>
    <name evidence="1" type="ORF">RG540_CH04740</name>
</gene>
<sequence>MNVKNSFTLSERSLRLAEKLVEDGQFPSVEKVLEAGIDSLLRDEESSAHDDPLIGMKDEIRRRAELPRDQWVSMDKDNLFDRVRARIDEKYKGK</sequence>
<evidence type="ECO:0000313" key="2">
    <source>
        <dbReference type="Proteomes" id="UP000028181"/>
    </source>
</evidence>
<dbReference type="GeneID" id="24257713"/>
<dbReference type="KEGG" id="ngg:RG540_CH04740"/>
<accession>A0A068SNI4</accession>
<protein>
    <recommendedName>
        <fullName evidence="3">Antitoxin ParD1/3/4</fullName>
    </recommendedName>
</protein>
<dbReference type="EMBL" id="HG938353">
    <property type="protein sequence ID" value="CDN46665.1"/>
    <property type="molecule type" value="Genomic_DNA"/>
</dbReference>
<dbReference type="OrthoDB" id="8392969at2"/>
<evidence type="ECO:0000313" key="1">
    <source>
        <dbReference type="EMBL" id="CDN46665.1"/>
    </source>
</evidence>
<dbReference type="HOGENOM" id="CLU_2384153_0_0_5"/>
<dbReference type="eggNOG" id="ENOG502ZYU1">
    <property type="taxonomic scope" value="Bacteria"/>
</dbReference>